<protein>
    <submittedName>
        <fullName evidence="2">Uncharacterized protein</fullName>
    </submittedName>
</protein>
<feature type="region of interest" description="Disordered" evidence="1">
    <location>
        <begin position="1"/>
        <end position="46"/>
    </location>
</feature>
<gene>
    <name evidence="2" type="ORF">PFX98_24575</name>
</gene>
<accession>A0AA95SP73</accession>
<keyword evidence="3" id="KW-1185">Reference proteome</keyword>
<dbReference type="AlphaFoldDB" id="A0AA95SP73"/>
<evidence type="ECO:0000313" key="2">
    <source>
        <dbReference type="EMBL" id="WIT12005.1"/>
    </source>
</evidence>
<dbReference type="RefSeq" id="WP_285233094.1">
    <property type="nucleotide sequence ID" value="NZ_CP116346.1"/>
</dbReference>
<name>A0AA95SP73_9BURK</name>
<sequence>MAKGQQKSNKEAKKPKKDSAPAKPVSPGAVMPSITTVVADRSKKKK</sequence>
<reference evidence="2" key="1">
    <citation type="submission" date="2023-01" db="EMBL/GenBank/DDBJ databases">
        <title>Whole genome sequence of Paucibacter sp. S2-9 isolated from pond sediment.</title>
        <authorList>
            <person name="Jung J.Y."/>
        </authorList>
    </citation>
    <scope>NUCLEOTIDE SEQUENCE</scope>
    <source>
        <strain evidence="2">S2-9</strain>
    </source>
</reference>
<dbReference type="EMBL" id="CP116346">
    <property type="protein sequence ID" value="WIT12005.1"/>
    <property type="molecule type" value="Genomic_DNA"/>
</dbReference>
<dbReference type="KEGG" id="pais:PFX98_24575"/>
<dbReference type="Proteomes" id="UP001177769">
    <property type="component" value="Chromosome"/>
</dbReference>
<evidence type="ECO:0000256" key="1">
    <source>
        <dbReference type="SAM" id="MobiDB-lite"/>
    </source>
</evidence>
<organism evidence="2 3">
    <name type="scientific">Paucibacter sediminis</name>
    <dbReference type="NCBI Taxonomy" id="3019553"/>
    <lineage>
        <taxon>Bacteria</taxon>
        <taxon>Pseudomonadati</taxon>
        <taxon>Pseudomonadota</taxon>
        <taxon>Betaproteobacteria</taxon>
        <taxon>Burkholderiales</taxon>
        <taxon>Sphaerotilaceae</taxon>
        <taxon>Roseateles</taxon>
    </lineage>
</organism>
<feature type="compositionally biased region" description="Basic and acidic residues" evidence="1">
    <location>
        <begin position="8"/>
        <end position="20"/>
    </location>
</feature>
<evidence type="ECO:0000313" key="3">
    <source>
        <dbReference type="Proteomes" id="UP001177769"/>
    </source>
</evidence>
<proteinExistence type="predicted"/>